<dbReference type="Proteomes" id="UP000193100">
    <property type="component" value="Chromosome"/>
</dbReference>
<proteinExistence type="predicted"/>
<dbReference type="GeneID" id="77255987"/>
<dbReference type="EMBL" id="CP020931">
    <property type="protein sequence ID" value="ARM84113.1"/>
    <property type="molecule type" value="Genomic_DNA"/>
</dbReference>
<reference evidence="2 3" key="1">
    <citation type="submission" date="2017-04" db="EMBL/GenBank/DDBJ databases">
        <title>Genome Sequence of Marinobacter salarius strain SMR5 Isolated from a culture of the Diatom Skeletonema marinoi.</title>
        <authorList>
            <person name="Topel M."/>
            <person name="Pinder M.I.M."/>
            <person name="Johansson O.N."/>
            <person name="Kourtchenko O."/>
            <person name="Godhe A."/>
            <person name="Clarke A.K."/>
        </authorList>
    </citation>
    <scope>NUCLEOTIDE SEQUENCE [LARGE SCALE GENOMIC DNA]</scope>
    <source>
        <strain evidence="2 3">SMR5</strain>
    </source>
</reference>
<organism evidence="2 3">
    <name type="scientific">Marinobacter salarius</name>
    <dbReference type="NCBI Taxonomy" id="1420917"/>
    <lineage>
        <taxon>Bacteria</taxon>
        <taxon>Pseudomonadati</taxon>
        <taxon>Pseudomonadota</taxon>
        <taxon>Gammaproteobacteria</taxon>
        <taxon>Pseudomonadales</taxon>
        <taxon>Marinobacteraceae</taxon>
        <taxon>Marinobacter</taxon>
    </lineage>
</organism>
<sequence>MKTCNGIGKRFVLAMIAGFAFSTAVLAQDAIDREDHVLSDGKLDDKDLAAVVAVAQRHLTELTDSVVKNAGTELEEAGIFRPMAFMVMKSDKVQQMRLEEKAEEAPGQVKVLMYRAGLKSIARRGEIHASAIAYPGSVEKDGETIRALVLEHEHRLGISGFKLIPINLENGKASFGKPMSQEKPFQIFYDDKGEGDSSTS</sequence>
<evidence type="ECO:0000313" key="2">
    <source>
        <dbReference type="EMBL" id="ARM84113.1"/>
    </source>
</evidence>
<gene>
    <name evidence="2" type="ORF">MARSALSMR5_02038</name>
</gene>
<evidence type="ECO:0000256" key="1">
    <source>
        <dbReference type="SAM" id="SignalP"/>
    </source>
</evidence>
<keyword evidence="1" id="KW-0732">Signal</keyword>
<evidence type="ECO:0000313" key="3">
    <source>
        <dbReference type="Proteomes" id="UP000193100"/>
    </source>
</evidence>
<feature type="signal peptide" evidence="1">
    <location>
        <begin position="1"/>
        <end position="27"/>
    </location>
</feature>
<accession>A0A1W6K9M1</accession>
<name>A0A1W6K9M1_9GAMM</name>
<feature type="chain" id="PRO_5012981165" evidence="1">
    <location>
        <begin position="28"/>
        <end position="200"/>
    </location>
</feature>
<protein>
    <submittedName>
        <fullName evidence="2">Uncharacterized protein</fullName>
    </submittedName>
</protein>
<dbReference type="AlphaFoldDB" id="A0A1W6K9M1"/>
<dbReference type="RefSeq" id="WP_151982305.1">
    <property type="nucleotide sequence ID" value="NZ_CP020931.1"/>
</dbReference>